<protein>
    <recommendedName>
        <fullName evidence="4">BTB domain-containing protein</fullName>
    </recommendedName>
</protein>
<organism evidence="2 3">
    <name type="scientific">Discina gigas</name>
    <dbReference type="NCBI Taxonomy" id="1032678"/>
    <lineage>
        <taxon>Eukaryota</taxon>
        <taxon>Fungi</taxon>
        <taxon>Dikarya</taxon>
        <taxon>Ascomycota</taxon>
        <taxon>Pezizomycotina</taxon>
        <taxon>Pezizomycetes</taxon>
        <taxon>Pezizales</taxon>
        <taxon>Discinaceae</taxon>
        <taxon>Discina</taxon>
    </lineage>
</organism>
<gene>
    <name evidence="2" type="ORF">Q9L58_006834</name>
</gene>
<proteinExistence type="predicted"/>
<evidence type="ECO:0000313" key="2">
    <source>
        <dbReference type="EMBL" id="KAL0634218.1"/>
    </source>
</evidence>
<accession>A0ABR3GEC6</accession>
<dbReference type="Proteomes" id="UP001447188">
    <property type="component" value="Unassembled WGS sequence"/>
</dbReference>
<feature type="region of interest" description="Disordered" evidence="1">
    <location>
        <begin position="75"/>
        <end position="104"/>
    </location>
</feature>
<evidence type="ECO:0000313" key="3">
    <source>
        <dbReference type="Proteomes" id="UP001447188"/>
    </source>
</evidence>
<evidence type="ECO:0008006" key="4">
    <source>
        <dbReference type="Google" id="ProtNLM"/>
    </source>
</evidence>
<name>A0ABR3GEC6_9PEZI</name>
<dbReference type="Gene3D" id="3.30.710.10">
    <property type="entry name" value="Potassium Channel Kv1.1, Chain A"/>
    <property type="match status" value="1"/>
</dbReference>
<reference evidence="2 3" key="1">
    <citation type="submission" date="2024-02" db="EMBL/GenBank/DDBJ databases">
        <title>Discinaceae phylogenomics.</title>
        <authorList>
            <person name="Dirks A.C."/>
            <person name="James T.Y."/>
        </authorList>
    </citation>
    <scope>NUCLEOTIDE SEQUENCE [LARGE SCALE GENOMIC DNA]</scope>
    <source>
        <strain evidence="2 3">ACD0624</strain>
    </source>
</reference>
<keyword evidence="3" id="KW-1185">Reference proteome</keyword>
<feature type="compositionally biased region" description="Basic and acidic residues" evidence="1">
    <location>
        <begin position="78"/>
        <end position="94"/>
    </location>
</feature>
<sequence>MSVQRSPMVELITNSSDTTFYVHQYLFIRHSHTSGAEYPSQKIDLQAWSNDTIGRLVQFLYFGKYDMQNPDLLYPSKDLNEKEHPDTDKPHDATRGYGSYYPRPQPDEDRYYLLYPQETHDYGAVLLGHAKLYDLARCLEIKALMQMASKRLKVILHNLEPVPRSRLSAHIVDLLCFVYTYKFDMPSSILAEPMREMVLQFAVTNFAAVGCTEEMKGLLKLKSELAKDILQEMGLGSAEDKFKLEATYVRMYYEELRTTAGL</sequence>
<comment type="caution">
    <text evidence="2">The sequence shown here is derived from an EMBL/GenBank/DDBJ whole genome shotgun (WGS) entry which is preliminary data.</text>
</comment>
<evidence type="ECO:0000256" key="1">
    <source>
        <dbReference type="SAM" id="MobiDB-lite"/>
    </source>
</evidence>
<dbReference type="EMBL" id="JBBBZM010000100">
    <property type="protein sequence ID" value="KAL0634218.1"/>
    <property type="molecule type" value="Genomic_DNA"/>
</dbReference>
<dbReference type="InterPro" id="IPR011333">
    <property type="entry name" value="SKP1/BTB/POZ_sf"/>
</dbReference>